<protein>
    <submittedName>
        <fullName evidence="3">Metalloprotease</fullName>
    </submittedName>
</protein>
<name>A0A0N4THC7_BRUPA</name>
<evidence type="ECO:0000313" key="2">
    <source>
        <dbReference type="Proteomes" id="UP000278627"/>
    </source>
</evidence>
<evidence type="ECO:0000313" key="3">
    <source>
        <dbReference type="WBParaSite" id="BPAG_0000761501-mRNA-1"/>
    </source>
</evidence>
<dbReference type="AlphaFoldDB" id="A0A0N4THC7"/>
<reference evidence="3" key="1">
    <citation type="submission" date="2017-02" db="UniProtKB">
        <authorList>
            <consortium name="WormBaseParasite"/>
        </authorList>
    </citation>
    <scope>IDENTIFICATION</scope>
</reference>
<reference evidence="1 2" key="2">
    <citation type="submission" date="2018-11" db="EMBL/GenBank/DDBJ databases">
        <authorList>
            <consortium name="Pathogen Informatics"/>
        </authorList>
    </citation>
    <scope>NUCLEOTIDE SEQUENCE [LARGE SCALE GENOMIC DNA]</scope>
</reference>
<gene>
    <name evidence="1" type="ORF">BPAG_LOCUS7579</name>
</gene>
<evidence type="ECO:0000313" key="1">
    <source>
        <dbReference type="EMBL" id="VDN88765.1"/>
    </source>
</evidence>
<keyword evidence="2" id="KW-1185">Reference proteome</keyword>
<accession>A0A0N4THC7</accession>
<dbReference type="WBParaSite" id="BPAG_0000761501-mRNA-1">
    <property type="protein sequence ID" value="BPAG_0000761501-mRNA-1"/>
    <property type="gene ID" value="BPAG_0000761501"/>
</dbReference>
<sequence length="115" mass="12977">MGQYTSAIANKYSKNHCLNTYATTSYSVCVVYVLLTKHYGYECCCYGDKIPRCQERIRNAIETGPTVDELYRNKMTCVIDGSSISHSSKVNYSSDGIEFKGNVDDLMNEMQKTVI</sequence>
<organism evidence="3">
    <name type="scientific">Brugia pahangi</name>
    <name type="common">Filarial nematode worm</name>
    <dbReference type="NCBI Taxonomy" id="6280"/>
    <lineage>
        <taxon>Eukaryota</taxon>
        <taxon>Metazoa</taxon>
        <taxon>Ecdysozoa</taxon>
        <taxon>Nematoda</taxon>
        <taxon>Chromadorea</taxon>
        <taxon>Rhabditida</taxon>
        <taxon>Spirurina</taxon>
        <taxon>Spiruromorpha</taxon>
        <taxon>Filarioidea</taxon>
        <taxon>Onchocercidae</taxon>
        <taxon>Brugia</taxon>
    </lineage>
</organism>
<proteinExistence type="predicted"/>
<dbReference type="Proteomes" id="UP000278627">
    <property type="component" value="Unassembled WGS sequence"/>
</dbReference>
<dbReference type="EMBL" id="UZAD01008795">
    <property type="protein sequence ID" value="VDN88765.1"/>
    <property type="molecule type" value="Genomic_DNA"/>
</dbReference>